<dbReference type="Proteomes" id="UP000823399">
    <property type="component" value="Unassembled WGS sequence"/>
</dbReference>
<dbReference type="AlphaFoldDB" id="A0A9P7FC84"/>
<protein>
    <submittedName>
        <fullName evidence="1">Uncharacterized protein</fullName>
    </submittedName>
</protein>
<dbReference type="EMBL" id="JABBWM010000011">
    <property type="protein sequence ID" value="KAG2113887.1"/>
    <property type="molecule type" value="Genomic_DNA"/>
</dbReference>
<accession>A0A9P7FC84</accession>
<comment type="caution">
    <text evidence="1">The sequence shown here is derived from an EMBL/GenBank/DDBJ whole genome shotgun (WGS) entry which is preliminary data.</text>
</comment>
<name>A0A9P7FC84_9AGAM</name>
<evidence type="ECO:0000313" key="2">
    <source>
        <dbReference type="Proteomes" id="UP000823399"/>
    </source>
</evidence>
<reference evidence="1" key="1">
    <citation type="journal article" date="2020" name="New Phytol.">
        <title>Comparative genomics reveals dynamic genome evolution in host specialist ectomycorrhizal fungi.</title>
        <authorList>
            <person name="Lofgren L.A."/>
            <person name="Nguyen N.H."/>
            <person name="Vilgalys R."/>
            <person name="Ruytinx J."/>
            <person name="Liao H.L."/>
            <person name="Branco S."/>
            <person name="Kuo A."/>
            <person name="LaButti K."/>
            <person name="Lipzen A."/>
            <person name="Andreopoulos W."/>
            <person name="Pangilinan J."/>
            <person name="Riley R."/>
            <person name="Hundley H."/>
            <person name="Na H."/>
            <person name="Barry K."/>
            <person name="Grigoriev I.V."/>
            <person name="Stajich J.E."/>
            <person name="Kennedy P.G."/>
        </authorList>
    </citation>
    <scope>NUCLEOTIDE SEQUENCE</scope>
    <source>
        <strain evidence="1">FC423</strain>
    </source>
</reference>
<dbReference type="OrthoDB" id="2793736at2759"/>
<dbReference type="GeneID" id="64706192"/>
<keyword evidence="2" id="KW-1185">Reference proteome</keyword>
<sequence length="179" mass="20582">MSNNIRKLDRRGILDGSLAKRLTTLDYFLYATNEAMKFDQLEDCDLQPYGEKIITLTEVARRTLRQRMDVSLIMLCSKEHVPYKAAYFKLLVWIRRRRSAFPTNIDDRINSLLEDINHRIVLRTRGIDPRVQLGIEELLIVETAAVSSTQELCTSCSEIAASLSSKAVCSRILYERPTL</sequence>
<evidence type="ECO:0000313" key="1">
    <source>
        <dbReference type="EMBL" id="KAG2113887.1"/>
    </source>
</evidence>
<gene>
    <name evidence="1" type="ORF">F5147DRAFT_834844</name>
</gene>
<dbReference type="RefSeq" id="XP_041296181.1">
    <property type="nucleotide sequence ID" value="XM_041443933.1"/>
</dbReference>
<organism evidence="1 2">
    <name type="scientific">Suillus discolor</name>
    <dbReference type="NCBI Taxonomy" id="1912936"/>
    <lineage>
        <taxon>Eukaryota</taxon>
        <taxon>Fungi</taxon>
        <taxon>Dikarya</taxon>
        <taxon>Basidiomycota</taxon>
        <taxon>Agaricomycotina</taxon>
        <taxon>Agaricomycetes</taxon>
        <taxon>Agaricomycetidae</taxon>
        <taxon>Boletales</taxon>
        <taxon>Suillineae</taxon>
        <taxon>Suillaceae</taxon>
        <taxon>Suillus</taxon>
    </lineage>
</organism>
<proteinExistence type="predicted"/>